<dbReference type="Gene3D" id="3.50.50.60">
    <property type="entry name" value="FAD/NAD(P)-binding domain"/>
    <property type="match status" value="3"/>
</dbReference>
<keyword evidence="3" id="KW-0285">Flavoprotein</keyword>
<reference evidence="7 8" key="1">
    <citation type="journal article" date="2012" name="PLoS Pathog.">
        <title>Diverse lifestyles and strategies of plant pathogenesis encoded in the genomes of eighteen Dothideomycetes fungi.</title>
        <authorList>
            <person name="Ohm R.A."/>
            <person name="Feau N."/>
            <person name="Henrissat B."/>
            <person name="Schoch C.L."/>
            <person name="Horwitz B.A."/>
            <person name="Barry K.W."/>
            <person name="Condon B.J."/>
            <person name="Copeland A.C."/>
            <person name="Dhillon B."/>
            <person name="Glaser F."/>
            <person name="Hesse C.N."/>
            <person name="Kosti I."/>
            <person name="LaButti K."/>
            <person name="Lindquist E.A."/>
            <person name="Lucas S."/>
            <person name="Salamov A.A."/>
            <person name="Bradshaw R.E."/>
            <person name="Ciuffetti L."/>
            <person name="Hamelin R.C."/>
            <person name="Kema G.H.J."/>
            <person name="Lawrence C."/>
            <person name="Scott J.A."/>
            <person name="Spatafora J.W."/>
            <person name="Turgeon B.G."/>
            <person name="de Wit P.J.G.M."/>
            <person name="Zhong S."/>
            <person name="Goodwin S.B."/>
            <person name="Grigoriev I.V."/>
        </authorList>
    </citation>
    <scope>NUCLEOTIDE SEQUENCE [LARGE SCALE GENOMIC DNA]</scope>
    <source>
        <strain evidence="8">C5 / ATCC 48332 / race O</strain>
    </source>
</reference>
<keyword evidence="4" id="KW-0274">FAD</keyword>
<dbReference type="PANTHER" id="PTHR43098">
    <property type="entry name" value="L-ORNITHINE N(5)-MONOOXYGENASE-RELATED"/>
    <property type="match status" value="1"/>
</dbReference>
<dbReference type="InterPro" id="IPR050775">
    <property type="entry name" value="FAD-binding_Monooxygenases"/>
</dbReference>
<reference evidence="8" key="2">
    <citation type="journal article" date="2013" name="PLoS Genet.">
        <title>Comparative genome structure, secondary metabolite, and effector coding capacity across Cochliobolus pathogens.</title>
        <authorList>
            <person name="Condon B.J."/>
            <person name="Leng Y."/>
            <person name="Wu D."/>
            <person name="Bushley K.E."/>
            <person name="Ohm R.A."/>
            <person name="Otillar R."/>
            <person name="Martin J."/>
            <person name="Schackwitz W."/>
            <person name="Grimwood J."/>
            <person name="MohdZainudin N."/>
            <person name="Xue C."/>
            <person name="Wang R."/>
            <person name="Manning V.A."/>
            <person name="Dhillon B."/>
            <person name="Tu Z.J."/>
            <person name="Steffenson B.J."/>
            <person name="Salamov A."/>
            <person name="Sun H."/>
            <person name="Lowry S."/>
            <person name="LaButti K."/>
            <person name="Han J."/>
            <person name="Copeland A."/>
            <person name="Lindquist E."/>
            <person name="Barry K."/>
            <person name="Schmutz J."/>
            <person name="Baker S.E."/>
            <person name="Ciuffetti L.M."/>
            <person name="Grigoriev I.V."/>
            <person name="Zhong S."/>
            <person name="Turgeon B.G."/>
        </authorList>
    </citation>
    <scope>NUCLEOTIDE SEQUENCE [LARGE SCALE GENOMIC DNA]</scope>
    <source>
        <strain evidence="8">C5 / ATCC 48332 / race O</strain>
    </source>
</reference>
<evidence type="ECO:0000313" key="8">
    <source>
        <dbReference type="Proteomes" id="UP000016936"/>
    </source>
</evidence>
<dbReference type="EMBL" id="KB445575">
    <property type="protein sequence ID" value="EMD92044.1"/>
    <property type="molecule type" value="Genomic_DNA"/>
</dbReference>
<comment type="cofactor">
    <cofactor evidence="1">
        <name>FAD</name>
        <dbReference type="ChEBI" id="CHEBI:57692"/>
    </cofactor>
</comment>
<dbReference type="OrthoDB" id="66881at2759"/>
<comment type="similarity">
    <text evidence="2">Belongs to the FAD-binding monooxygenase family.</text>
</comment>
<dbReference type="HOGENOM" id="CLU_006937_8_2_1"/>
<name>M2U0H2_COCH5</name>
<dbReference type="Pfam" id="PF13450">
    <property type="entry name" value="NAD_binding_8"/>
    <property type="match status" value="1"/>
</dbReference>
<keyword evidence="8" id="KW-1185">Reference proteome</keyword>
<dbReference type="Proteomes" id="UP000016936">
    <property type="component" value="Unassembled WGS sequence"/>
</dbReference>
<dbReference type="InterPro" id="IPR036188">
    <property type="entry name" value="FAD/NAD-bd_sf"/>
</dbReference>
<evidence type="ECO:0000256" key="6">
    <source>
        <dbReference type="ARBA" id="ARBA00023002"/>
    </source>
</evidence>
<evidence type="ECO:0000256" key="4">
    <source>
        <dbReference type="ARBA" id="ARBA00022827"/>
    </source>
</evidence>
<keyword evidence="5" id="KW-0521">NADP</keyword>
<evidence type="ECO:0000256" key="1">
    <source>
        <dbReference type="ARBA" id="ARBA00001974"/>
    </source>
</evidence>
<gene>
    <name evidence="7" type="ORF">COCHEDRAFT_73542</name>
</gene>
<dbReference type="AlphaFoldDB" id="M2U0H2"/>
<dbReference type="eggNOG" id="ENOG502SHCE">
    <property type="taxonomic scope" value="Eukaryota"/>
</dbReference>
<evidence type="ECO:0000313" key="7">
    <source>
        <dbReference type="EMBL" id="EMD92044.1"/>
    </source>
</evidence>
<proteinExistence type="inferred from homology"/>
<dbReference type="SUPFAM" id="SSF51905">
    <property type="entry name" value="FAD/NAD(P)-binding domain"/>
    <property type="match status" value="1"/>
</dbReference>
<evidence type="ECO:0000256" key="2">
    <source>
        <dbReference type="ARBA" id="ARBA00010139"/>
    </source>
</evidence>
<keyword evidence="6" id="KW-0560">Oxidoreductase</keyword>
<accession>M2U0H2</accession>
<dbReference type="OMA" id="PWYPTWC"/>
<evidence type="ECO:0000256" key="5">
    <source>
        <dbReference type="ARBA" id="ARBA00022857"/>
    </source>
</evidence>
<protein>
    <recommendedName>
        <fullName evidence="9">FAD/NAD(P)-binding domain-containing protein</fullName>
    </recommendedName>
</protein>
<sequence length="651" mass="72420">MATATVIDVNDPGAPIVQKYALEAAKRLREDGMNQYEQLHFSKNERLHNLVKDIWADHDALDALPLPIQSDGRVKFFIIGAGIAGIIMSIKLIKKGFKPEEILMVDTAGGIGGTWYWNRYPGLHCDVESYCYIPFLEDTGYMPKKKYSSSSEIRKYLEQLVDKFGLTNRVLFRTQANKLEWNDEIKAWKASVVIRRGPEGKQEENLSFYAEMATIATGPLPYPKVPRVPGLAQFSGPLLHATRWSYDITGGSANDEMPDMIKLRNKVVGIIGTGATTIQLVPQTARFAKDVYVFQRTPPQVYSLGQRDTDPEDWHQRIAAKPGWQRARREAFAEAVVGNLKLEDEDPNHGWLQVKSFGSLYGNARFGNVTRDKVQEHIGKLLALDSKNSERVRSRISEIVKDKETAAKMTPWYPTWCKRPTFSDQYLEAFNNSNVHMVDTDGAGIESVTTKGVVANGQEYPVDILILSTGYRSPRARGAPGARTGTEIIGRHGRQISEKWETQGVSTFQGVLTNGFPNLFMLGMDQSTATANWAHVMDVMTEHATSIIEIASRKTLDRGGTVVIEPSVEGEEGWGTAIAKGSGLFGANIICTPGHQNLEGETLKMPAPDDHEAMMKRAKSVIWGGGIVDFTRMLERWREDGKLEGLEVTVG</sequence>
<dbReference type="PANTHER" id="PTHR43098:SF2">
    <property type="entry name" value="FAD-BINDING MONOOXYGENASE AUSB-RELATED"/>
    <property type="match status" value="1"/>
</dbReference>
<evidence type="ECO:0008006" key="9">
    <source>
        <dbReference type="Google" id="ProtNLM"/>
    </source>
</evidence>
<dbReference type="GO" id="GO:0016491">
    <property type="term" value="F:oxidoreductase activity"/>
    <property type="evidence" value="ECO:0007669"/>
    <property type="project" value="UniProtKB-KW"/>
</dbReference>
<evidence type="ECO:0000256" key="3">
    <source>
        <dbReference type="ARBA" id="ARBA00022630"/>
    </source>
</evidence>
<organism evidence="7 8">
    <name type="scientific">Cochliobolus heterostrophus (strain C5 / ATCC 48332 / race O)</name>
    <name type="common">Southern corn leaf blight fungus</name>
    <name type="synonym">Bipolaris maydis</name>
    <dbReference type="NCBI Taxonomy" id="701091"/>
    <lineage>
        <taxon>Eukaryota</taxon>
        <taxon>Fungi</taxon>
        <taxon>Dikarya</taxon>
        <taxon>Ascomycota</taxon>
        <taxon>Pezizomycotina</taxon>
        <taxon>Dothideomycetes</taxon>
        <taxon>Pleosporomycetidae</taxon>
        <taxon>Pleosporales</taxon>
        <taxon>Pleosporineae</taxon>
        <taxon>Pleosporaceae</taxon>
        <taxon>Bipolaris</taxon>
    </lineage>
</organism>